<accession>A0AAV8SQ90</accession>
<dbReference type="PROSITE" id="PS51391">
    <property type="entry name" value="CID"/>
    <property type="match status" value="1"/>
</dbReference>
<dbReference type="SMART" id="SM00582">
    <property type="entry name" value="RPR"/>
    <property type="match status" value="1"/>
</dbReference>
<dbReference type="PANTHER" id="PTHR15921:SF3">
    <property type="entry name" value="PRE-MRNA CLEAVAGE COMPLEX 2 PROTEIN PCF11"/>
    <property type="match status" value="1"/>
</dbReference>
<dbReference type="Pfam" id="PF23228">
    <property type="entry name" value="zf_PCFS4"/>
    <property type="match status" value="1"/>
</dbReference>
<name>A0AAV8SQ90_9ROSI</name>
<evidence type="ECO:0000256" key="2">
    <source>
        <dbReference type="PROSITE-ProRule" id="PRU00042"/>
    </source>
</evidence>
<dbReference type="InterPro" id="IPR047415">
    <property type="entry name" value="Pcf11_CID"/>
</dbReference>
<gene>
    <name evidence="6" type="ORF">K2173_002085</name>
</gene>
<keyword evidence="2" id="KW-0863">Zinc-finger</keyword>
<dbReference type="GO" id="GO:0005849">
    <property type="term" value="C:mRNA cleavage factor complex"/>
    <property type="evidence" value="ECO:0007669"/>
    <property type="project" value="TreeGrafter"/>
</dbReference>
<dbReference type="FunFam" id="1.25.40.90:FF:000023">
    <property type="entry name" value="polyadenylation and cleavage factor homolog 4"/>
    <property type="match status" value="1"/>
</dbReference>
<dbReference type="SUPFAM" id="SSF48464">
    <property type="entry name" value="ENTH/VHS domain"/>
    <property type="match status" value="1"/>
</dbReference>
<feature type="region of interest" description="Disordered" evidence="3">
    <location>
        <begin position="674"/>
        <end position="742"/>
    </location>
</feature>
<evidence type="ECO:0000259" key="5">
    <source>
        <dbReference type="PROSITE" id="PS51391"/>
    </source>
</evidence>
<evidence type="ECO:0000259" key="4">
    <source>
        <dbReference type="PROSITE" id="PS50157"/>
    </source>
</evidence>
<dbReference type="Proteomes" id="UP001159364">
    <property type="component" value="Linkage Group LG09"/>
</dbReference>
<dbReference type="Pfam" id="PF04818">
    <property type="entry name" value="CID"/>
    <property type="match status" value="1"/>
</dbReference>
<feature type="compositionally biased region" description="Pro residues" evidence="3">
    <location>
        <begin position="34"/>
        <end position="43"/>
    </location>
</feature>
<feature type="region of interest" description="Disordered" evidence="3">
    <location>
        <begin position="566"/>
        <end position="640"/>
    </location>
</feature>
<evidence type="ECO:0000256" key="3">
    <source>
        <dbReference type="SAM" id="MobiDB-lite"/>
    </source>
</evidence>
<evidence type="ECO:0000313" key="7">
    <source>
        <dbReference type="Proteomes" id="UP001159364"/>
    </source>
</evidence>
<feature type="region of interest" description="Disordered" evidence="3">
    <location>
        <begin position="372"/>
        <end position="397"/>
    </location>
</feature>
<protein>
    <recommendedName>
        <fullName evidence="8">CID domain-containing protein</fullName>
    </recommendedName>
</protein>
<feature type="compositionally biased region" description="Basic and acidic residues" evidence="3">
    <location>
        <begin position="689"/>
        <end position="698"/>
    </location>
</feature>
<organism evidence="6 7">
    <name type="scientific">Erythroxylum novogranatense</name>
    <dbReference type="NCBI Taxonomy" id="1862640"/>
    <lineage>
        <taxon>Eukaryota</taxon>
        <taxon>Viridiplantae</taxon>
        <taxon>Streptophyta</taxon>
        <taxon>Embryophyta</taxon>
        <taxon>Tracheophyta</taxon>
        <taxon>Spermatophyta</taxon>
        <taxon>Magnoliopsida</taxon>
        <taxon>eudicotyledons</taxon>
        <taxon>Gunneridae</taxon>
        <taxon>Pentapetalae</taxon>
        <taxon>rosids</taxon>
        <taxon>fabids</taxon>
        <taxon>Malpighiales</taxon>
        <taxon>Erythroxylaceae</taxon>
        <taxon>Erythroxylum</taxon>
    </lineage>
</organism>
<dbReference type="GO" id="GO:0006369">
    <property type="term" value="P:termination of RNA polymerase II transcription"/>
    <property type="evidence" value="ECO:0007669"/>
    <property type="project" value="InterPro"/>
</dbReference>
<keyword evidence="2" id="KW-0862">Zinc</keyword>
<feature type="region of interest" description="Disordered" evidence="3">
    <location>
        <begin position="449"/>
        <end position="502"/>
    </location>
</feature>
<proteinExistence type="predicted"/>
<dbReference type="InterPro" id="IPR008942">
    <property type="entry name" value="ENTH_VHS"/>
</dbReference>
<feature type="compositionally biased region" description="Polar residues" evidence="3">
    <location>
        <begin position="205"/>
        <end position="214"/>
    </location>
</feature>
<feature type="domain" description="CID" evidence="5">
    <location>
        <begin position="73"/>
        <end position="201"/>
    </location>
</feature>
<evidence type="ECO:0000256" key="1">
    <source>
        <dbReference type="ARBA" id="ARBA00022664"/>
    </source>
</evidence>
<feature type="compositionally biased region" description="Low complexity" evidence="3">
    <location>
        <begin position="379"/>
        <end position="391"/>
    </location>
</feature>
<keyword evidence="7" id="KW-1185">Reference proteome</keyword>
<dbReference type="InterPro" id="IPR045154">
    <property type="entry name" value="PCF11-like"/>
</dbReference>
<dbReference type="Gene3D" id="1.25.40.90">
    <property type="match status" value="1"/>
</dbReference>
<comment type="caution">
    <text evidence="6">The sequence shown here is derived from an EMBL/GenBank/DDBJ whole genome shotgun (WGS) entry which is preliminary data.</text>
</comment>
<feature type="region of interest" description="Disordered" evidence="3">
    <location>
        <begin position="762"/>
        <end position="828"/>
    </location>
</feature>
<evidence type="ECO:0000313" key="6">
    <source>
        <dbReference type="EMBL" id="KAJ8754186.1"/>
    </source>
</evidence>
<dbReference type="PROSITE" id="PS50157">
    <property type="entry name" value="ZINC_FINGER_C2H2_2"/>
    <property type="match status" value="1"/>
</dbReference>
<dbReference type="GO" id="GO:0005737">
    <property type="term" value="C:cytoplasm"/>
    <property type="evidence" value="ECO:0007669"/>
    <property type="project" value="TreeGrafter"/>
</dbReference>
<feature type="compositionally biased region" description="Basic and acidic residues" evidence="3">
    <location>
        <begin position="1"/>
        <end position="16"/>
    </location>
</feature>
<feature type="compositionally biased region" description="Polar residues" evidence="3">
    <location>
        <begin position="611"/>
        <end position="640"/>
    </location>
</feature>
<dbReference type="PROSITE" id="PS00028">
    <property type="entry name" value="ZINC_FINGER_C2H2_1"/>
    <property type="match status" value="1"/>
</dbReference>
<dbReference type="CDD" id="cd16982">
    <property type="entry name" value="CID_Pcf11"/>
    <property type="match status" value="1"/>
</dbReference>
<dbReference type="InterPro" id="IPR006569">
    <property type="entry name" value="CID_dom"/>
</dbReference>
<keyword evidence="2" id="KW-0479">Metal-binding</keyword>
<feature type="domain" description="C2H2-type" evidence="4">
    <location>
        <begin position="865"/>
        <end position="892"/>
    </location>
</feature>
<dbReference type="GO" id="GO:0000993">
    <property type="term" value="F:RNA polymerase II complex binding"/>
    <property type="evidence" value="ECO:0007669"/>
    <property type="project" value="InterPro"/>
</dbReference>
<reference evidence="6 7" key="1">
    <citation type="submission" date="2021-09" db="EMBL/GenBank/DDBJ databases">
        <title>Genomic insights and catalytic innovation underlie evolution of tropane alkaloids biosynthesis.</title>
        <authorList>
            <person name="Wang Y.-J."/>
            <person name="Tian T."/>
            <person name="Huang J.-P."/>
            <person name="Huang S.-X."/>
        </authorList>
    </citation>
    <scope>NUCLEOTIDE SEQUENCE [LARGE SCALE GENOMIC DNA]</scope>
    <source>
        <strain evidence="6">KIB-2018</strain>
        <tissue evidence="6">Leaf</tissue>
    </source>
</reference>
<dbReference type="GO" id="GO:0008270">
    <property type="term" value="F:zinc ion binding"/>
    <property type="evidence" value="ECO:0007669"/>
    <property type="project" value="UniProtKB-KW"/>
</dbReference>
<feature type="region of interest" description="Disordered" evidence="3">
    <location>
        <begin position="1"/>
        <end position="70"/>
    </location>
</feature>
<feature type="region of interest" description="Disordered" evidence="3">
    <location>
        <begin position="205"/>
        <end position="281"/>
    </location>
</feature>
<feature type="compositionally biased region" description="Low complexity" evidence="3">
    <location>
        <begin position="775"/>
        <end position="786"/>
    </location>
</feature>
<sequence length="1022" mass="110810">MESARRSFDRSREPGLKKPRFAGAQPNPNGRPFAPRPSLPPQPRYSVASTDRDSESNDFSRGSAAAYHPQPTPYQELVSQYKAALAELTFNSKPIITNLTIIAGENQHAAKAIAATVCANILEVPSDQKLPSLYLLDSIVKNIGRDYIKYFAARLPEVFCKAYRHIDPSVHSSMEHLFGTWKGVFPPQTLEIIERELGFASVANGSSSTLTTSRPDSHSQRPPHSIHVNPKYLERQRLQQSSSAKGKPDSMNLHITNSSGDVERSERSASIGSGRSWRGGTIKTHNAQRSHKEVMGDPVLEKKISSACGDYESSSDVQRSSSMGGARTGKVLEQGHDKPWYDTGSSIPGVISGQRNGLNLKQGLPKLSATKAPNLHLEPPQSISSSGMSPSWKNSEEEEFMWEMHSRVSDNDIANFSSNSRKGWTPVDAEKLDFENHLRRPQSVHEFGLRFDRENSSDSLSSEQKEQSGLRHHLSSPWRLQDSHSGDGHLHSGGLIAGHSDGHSASPGVLAVNADSLTKMAVRPRTTSSSQIANSEFGFSAYGLSGSCGMVPQHSLPSLGVSPSLSAESLTHQRPPSPLFPARHVHQELPNPSDKGYVQSSHQIKKPHLQPVSNNGTLSTSGSDASDQSNSPTVETSGQSSTSSLLAAVMKTGILSNIASGGLPAKNIQDVKQVPPKSSIQLPIPSITSERKNSKSEDSSIPLSSPLRHDSSLTNPSVSPRKKEQLPLPPGPTSTQDSDVLDKCANPLSNLLSSLVAKGLISAPKSNTSSPSHAQSQNKNQNQNQNIRVTTSKSTSIPSLPDTTSISLSTEEGFSTPHPAAKGSTASLQSSTVEVENLIGLEFKSDVIRELHPPVISSLFDDIQHQCVLCGLQLKLKRQLDRHMEWHTLKRVDSDCTNMLSRRWFADAGDWATGTAEPPLLVESPALLNGFGELIAEDEPMVPADEDQCLCILCGELFQDYYSQERNKWMFKGTTYLTLPLGDGKLDANKNSKGSIVHVNCASQSSVSDSGMENLIKIEKGA</sequence>
<keyword evidence="1" id="KW-0507">mRNA processing</keyword>
<dbReference type="PANTHER" id="PTHR15921">
    <property type="entry name" value="PRE-MRNA CLEAVAGE COMPLEX II"/>
    <property type="match status" value="1"/>
</dbReference>
<dbReference type="GO" id="GO:0031124">
    <property type="term" value="P:mRNA 3'-end processing"/>
    <property type="evidence" value="ECO:0007669"/>
    <property type="project" value="InterPro"/>
</dbReference>
<evidence type="ECO:0008006" key="8">
    <source>
        <dbReference type="Google" id="ProtNLM"/>
    </source>
</evidence>
<dbReference type="GO" id="GO:0003729">
    <property type="term" value="F:mRNA binding"/>
    <property type="evidence" value="ECO:0007669"/>
    <property type="project" value="InterPro"/>
</dbReference>
<dbReference type="AlphaFoldDB" id="A0AAV8SQ90"/>
<dbReference type="InterPro" id="IPR057242">
    <property type="entry name" value="PCFS4-like"/>
</dbReference>
<feature type="compositionally biased region" description="Polar residues" evidence="3">
    <location>
        <begin position="764"/>
        <end position="774"/>
    </location>
</feature>
<feature type="compositionally biased region" description="Basic and acidic residues" evidence="3">
    <location>
        <begin position="481"/>
        <end position="490"/>
    </location>
</feature>
<dbReference type="EMBL" id="JAIWQS010000009">
    <property type="protein sequence ID" value="KAJ8754186.1"/>
    <property type="molecule type" value="Genomic_DNA"/>
</dbReference>
<feature type="compositionally biased region" description="Polar residues" evidence="3">
    <location>
        <begin position="787"/>
        <end position="813"/>
    </location>
</feature>
<dbReference type="InterPro" id="IPR013087">
    <property type="entry name" value="Znf_C2H2_type"/>
</dbReference>